<keyword evidence="2" id="KW-1185">Reference proteome</keyword>
<dbReference type="Proteomes" id="UP000828390">
    <property type="component" value="Unassembled WGS sequence"/>
</dbReference>
<organism evidence="1 2">
    <name type="scientific">Dreissena polymorpha</name>
    <name type="common">Zebra mussel</name>
    <name type="synonym">Mytilus polymorpha</name>
    <dbReference type="NCBI Taxonomy" id="45954"/>
    <lineage>
        <taxon>Eukaryota</taxon>
        <taxon>Metazoa</taxon>
        <taxon>Spiralia</taxon>
        <taxon>Lophotrochozoa</taxon>
        <taxon>Mollusca</taxon>
        <taxon>Bivalvia</taxon>
        <taxon>Autobranchia</taxon>
        <taxon>Heteroconchia</taxon>
        <taxon>Euheterodonta</taxon>
        <taxon>Imparidentia</taxon>
        <taxon>Neoheterodontei</taxon>
        <taxon>Myida</taxon>
        <taxon>Dreissenoidea</taxon>
        <taxon>Dreissenidae</taxon>
        <taxon>Dreissena</taxon>
    </lineage>
</organism>
<reference evidence="1" key="1">
    <citation type="journal article" date="2019" name="bioRxiv">
        <title>The Genome of the Zebra Mussel, Dreissena polymorpha: A Resource for Invasive Species Research.</title>
        <authorList>
            <person name="McCartney M.A."/>
            <person name="Auch B."/>
            <person name="Kono T."/>
            <person name="Mallez S."/>
            <person name="Zhang Y."/>
            <person name="Obille A."/>
            <person name="Becker A."/>
            <person name="Abrahante J.E."/>
            <person name="Garbe J."/>
            <person name="Badalamenti J.P."/>
            <person name="Herman A."/>
            <person name="Mangelson H."/>
            <person name="Liachko I."/>
            <person name="Sullivan S."/>
            <person name="Sone E.D."/>
            <person name="Koren S."/>
            <person name="Silverstein K.A.T."/>
            <person name="Beckman K.B."/>
            <person name="Gohl D.M."/>
        </authorList>
    </citation>
    <scope>NUCLEOTIDE SEQUENCE</scope>
    <source>
        <strain evidence="1">Duluth1</strain>
        <tissue evidence="1">Whole animal</tissue>
    </source>
</reference>
<dbReference type="EMBL" id="JAIWYP010000004">
    <property type="protein sequence ID" value="KAH3832052.1"/>
    <property type="molecule type" value="Genomic_DNA"/>
</dbReference>
<reference evidence="1" key="2">
    <citation type="submission" date="2020-11" db="EMBL/GenBank/DDBJ databases">
        <authorList>
            <person name="McCartney M.A."/>
            <person name="Auch B."/>
            <person name="Kono T."/>
            <person name="Mallez S."/>
            <person name="Becker A."/>
            <person name="Gohl D.M."/>
            <person name="Silverstein K.A.T."/>
            <person name="Koren S."/>
            <person name="Bechman K.B."/>
            <person name="Herman A."/>
            <person name="Abrahante J.E."/>
            <person name="Garbe J."/>
        </authorList>
    </citation>
    <scope>NUCLEOTIDE SEQUENCE</scope>
    <source>
        <strain evidence="1">Duluth1</strain>
        <tissue evidence="1">Whole animal</tissue>
    </source>
</reference>
<evidence type="ECO:0000313" key="2">
    <source>
        <dbReference type="Proteomes" id="UP000828390"/>
    </source>
</evidence>
<accession>A0A9D4HGN5</accession>
<evidence type="ECO:0000313" key="1">
    <source>
        <dbReference type="EMBL" id="KAH3832052.1"/>
    </source>
</evidence>
<sequence>MHEHEVNDVPIEAVVDAMRSARTMTDGKVRQEDDAHSPTAIRWGRFSFRFAAHIK</sequence>
<proteinExistence type="predicted"/>
<protein>
    <submittedName>
        <fullName evidence="1">Uncharacterized protein</fullName>
    </submittedName>
</protein>
<dbReference type="AlphaFoldDB" id="A0A9D4HGN5"/>
<gene>
    <name evidence="1" type="ORF">DPMN_105328</name>
</gene>
<name>A0A9D4HGN5_DREPO</name>
<comment type="caution">
    <text evidence="1">The sequence shown here is derived from an EMBL/GenBank/DDBJ whole genome shotgun (WGS) entry which is preliminary data.</text>
</comment>